<sequence>MYRWCCIRGVGYWSSISSMCNWDSIGSMGNWGTIGIMGNWSSIGSMGNWSSVGSMNCWSRVCGMSYWGSIRYWSCDFSNDWSCNFSYDRCNSVYSRFFVYNSVKSIVWISSVVYGTFGSIGFQEGVASVNNISTTRFVLALSISGVGVTYTICEVVMGWCRGFSVSMTNGSSVSVSDWSCVGMGNWSMDERSVGSI</sequence>
<dbReference type="InParanoid" id="A0A6P7FLH3"/>
<reference evidence="1" key="1">
    <citation type="submission" date="2025-08" db="UniProtKB">
        <authorList>
            <consortium name="RefSeq"/>
        </authorList>
    </citation>
    <scope>IDENTIFICATION</scope>
    <source>
        <tissue evidence="1">Whole insect</tissue>
    </source>
</reference>
<name>A0A6P7FLH3_DIAVI</name>
<evidence type="ECO:0000313" key="1">
    <source>
        <dbReference type="RefSeq" id="XP_028136881.1"/>
    </source>
</evidence>
<organism evidence="1">
    <name type="scientific">Diabrotica virgifera virgifera</name>
    <name type="common">western corn rootworm</name>
    <dbReference type="NCBI Taxonomy" id="50390"/>
    <lineage>
        <taxon>Eukaryota</taxon>
        <taxon>Metazoa</taxon>
        <taxon>Ecdysozoa</taxon>
        <taxon>Arthropoda</taxon>
        <taxon>Hexapoda</taxon>
        <taxon>Insecta</taxon>
        <taxon>Pterygota</taxon>
        <taxon>Neoptera</taxon>
        <taxon>Endopterygota</taxon>
        <taxon>Coleoptera</taxon>
        <taxon>Polyphaga</taxon>
        <taxon>Cucujiformia</taxon>
        <taxon>Chrysomeloidea</taxon>
        <taxon>Chrysomelidae</taxon>
        <taxon>Galerucinae</taxon>
        <taxon>Diabroticina</taxon>
        <taxon>Diabroticites</taxon>
        <taxon>Diabrotica</taxon>
    </lineage>
</organism>
<protein>
    <submittedName>
        <fullName evidence="1">Uncharacterized protein LOC114331490</fullName>
    </submittedName>
</protein>
<proteinExistence type="predicted"/>
<dbReference type="AlphaFoldDB" id="A0A6P7FLH3"/>
<gene>
    <name evidence="1" type="primary">LOC114331490</name>
</gene>
<accession>A0A6P7FLH3</accession>
<dbReference type="RefSeq" id="XP_028136881.1">
    <property type="nucleotide sequence ID" value="XM_028281080.1"/>
</dbReference>